<proteinExistence type="predicted"/>
<evidence type="ECO:0000313" key="2">
    <source>
        <dbReference type="Proteomes" id="UP000177481"/>
    </source>
</evidence>
<organism evidence="1 2">
    <name type="scientific">Candidatus Berkelbacteria bacterium RIFCSPLOWO2_01_FULL_50_28</name>
    <dbReference type="NCBI Taxonomy" id="1797471"/>
    <lineage>
        <taxon>Bacteria</taxon>
        <taxon>Candidatus Berkelbacteria</taxon>
    </lineage>
</organism>
<dbReference type="STRING" id="1797471.A3A71_00895"/>
<evidence type="ECO:0000313" key="1">
    <source>
        <dbReference type="EMBL" id="OGD64598.1"/>
    </source>
</evidence>
<dbReference type="EMBL" id="MEZX01000002">
    <property type="protein sequence ID" value="OGD64598.1"/>
    <property type="molecule type" value="Genomic_DNA"/>
</dbReference>
<dbReference type="AlphaFoldDB" id="A0A1F5EB15"/>
<dbReference type="Gene3D" id="3.40.50.2300">
    <property type="match status" value="1"/>
</dbReference>
<gene>
    <name evidence="1" type="ORF">A3A71_00895</name>
</gene>
<accession>A0A1F5EB15</accession>
<reference evidence="1 2" key="1">
    <citation type="journal article" date="2016" name="Nat. Commun.">
        <title>Thousands of microbial genomes shed light on interconnected biogeochemical processes in an aquifer system.</title>
        <authorList>
            <person name="Anantharaman K."/>
            <person name="Brown C.T."/>
            <person name="Hug L.A."/>
            <person name="Sharon I."/>
            <person name="Castelle C.J."/>
            <person name="Probst A.J."/>
            <person name="Thomas B.C."/>
            <person name="Singh A."/>
            <person name="Wilkins M.J."/>
            <person name="Karaoz U."/>
            <person name="Brodie E.L."/>
            <person name="Williams K.H."/>
            <person name="Hubbard S.S."/>
            <person name="Banfield J.F."/>
        </authorList>
    </citation>
    <scope>NUCLEOTIDE SEQUENCE [LARGE SCALE GENOMIC DNA]</scope>
</reference>
<evidence type="ECO:0008006" key="3">
    <source>
        <dbReference type="Google" id="ProtNLM"/>
    </source>
</evidence>
<name>A0A1F5EB15_9BACT</name>
<sequence length="240" mass="26234">MRILVVEDSELHRRSAIKTLEGHELTIAANYKQAVNCLGGATANEYERQEKGDPYDVLLTDMMIGSGETNDEGTHAFGFVLALIAALRGVKHIALLTDINHHHAGPSQALDAIGPAYYRCPGEFAPNFEINGAKAMFVHAPVRTFETLKNQPCENCVDLVAVRYSTCDYPPSWKPGECRYCKGTAFLEDDEEREVCPACKADPGKCSDCKGTGVADRNLVGKDWGMVLKDLLGTLPTDEV</sequence>
<dbReference type="Proteomes" id="UP000177481">
    <property type="component" value="Unassembled WGS sequence"/>
</dbReference>
<dbReference type="SUPFAM" id="SSF52172">
    <property type="entry name" value="CheY-like"/>
    <property type="match status" value="1"/>
</dbReference>
<dbReference type="InterPro" id="IPR011006">
    <property type="entry name" value="CheY-like_superfamily"/>
</dbReference>
<protein>
    <recommendedName>
        <fullName evidence="3">Response regulatory domain-containing protein</fullName>
    </recommendedName>
</protein>
<comment type="caution">
    <text evidence="1">The sequence shown here is derived from an EMBL/GenBank/DDBJ whole genome shotgun (WGS) entry which is preliminary data.</text>
</comment>